<dbReference type="AlphaFoldDB" id="A0A2G8JQU2"/>
<dbReference type="Proteomes" id="UP000230750">
    <property type="component" value="Unassembled WGS sequence"/>
</dbReference>
<comment type="similarity">
    <text evidence="1">Belongs to the isochorismatase family.</text>
</comment>
<organism evidence="3 4">
    <name type="scientific">Stichopus japonicus</name>
    <name type="common">Sea cucumber</name>
    <dbReference type="NCBI Taxonomy" id="307972"/>
    <lineage>
        <taxon>Eukaryota</taxon>
        <taxon>Metazoa</taxon>
        <taxon>Echinodermata</taxon>
        <taxon>Eleutherozoa</taxon>
        <taxon>Echinozoa</taxon>
        <taxon>Holothuroidea</taxon>
        <taxon>Aspidochirotacea</taxon>
        <taxon>Aspidochirotida</taxon>
        <taxon>Stichopodidae</taxon>
        <taxon>Apostichopus</taxon>
    </lineage>
</organism>
<evidence type="ECO:0000313" key="3">
    <source>
        <dbReference type="EMBL" id="PIK38141.1"/>
    </source>
</evidence>
<protein>
    <submittedName>
        <fullName evidence="3">Putative isochorismatase domain-containing protein 2, mitochondrial</fullName>
    </submittedName>
</protein>
<reference evidence="3 4" key="1">
    <citation type="journal article" date="2017" name="PLoS Biol.">
        <title>The sea cucumber genome provides insights into morphological evolution and visceral regeneration.</title>
        <authorList>
            <person name="Zhang X."/>
            <person name="Sun L."/>
            <person name="Yuan J."/>
            <person name="Sun Y."/>
            <person name="Gao Y."/>
            <person name="Zhang L."/>
            <person name="Li S."/>
            <person name="Dai H."/>
            <person name="Hamel J.F."/>
            <person name="Liu C."/>
            <person name="Yu Y."/>
            <person name="Liu S."/>
            <person name="Lin W."/>
            <person name="Guo K."/>
            <person name="Jin S."/>
            <person name="Xu P."/>
            <person name="Storey K.B."/>
            <person name="Huan P."/>
            <person name="Zhang T."/>
            <person name="Zhou Y."/>
            <person name="Zhang J."/>
            <person name="Lin C."/>
            <person name="Li X."/>
            <person name="Xing L."/>
            <person name="Huo D."/>
            <person name="Sun M."/>
            <person name="Wang L."/>
            <person name="Mercier A."/>
            <person name="Li F."/>
            <person name="Yang H."/>
            <person name="Xiang J."/>
        </authorList>
    </citation>
    <scope>NUCLEOTIDE SEQUENCE [LARGE SCALE GENOMIC DNA]</scope>
    <source>
        <strain evidence="3">Shaxun</strain>
        <tissue evidence="3">Muscle</tissue>
    </source>
</reference>
<sequence>MAAVRNIGKVCTKSSILFLCDMQEKFRPMIKHYPQIIEVSSRMLKAARILQIPVVTTEQYPKGLGQTVPELGVDREKDEIHAKTCFSMLVPKVEKKLDQGGFKSVIICGIETQACIQNTTLDLLERGLDVHVIADGCSSRSMLDRMYAFDRMKQSGAFITTSEAMILQLVGDFAHPNFKECQKLIKDSAPTSGLLPESQL</sequence>
<evidence type="ECO:0000313" key="4">
    <source>
        <dbReference type="Proteomes" id="UP000230750"/>
    </source>
</evidence>
<name>A0A2G8JQU2_STIJA</name>
<dbReference type="PANTHER" id="PTHR14119:SF3">
    <property type="entry name" value="ISOCHORISMATASE DOMAIN-CONTAINING PROTEIN 2"/>
    <property type="match status" value="1"/>
</dbReference>
<comment type="caution">
    <text evidence="3">The sequence shown here is derived from an EMBL/GenBank/DDBJ whole genome shotgun (WGS) entry which is preliminary data.</text>
</comment>
<dbReference type="InterPro" id="IPR036380">
    <property type="entry name" value="Isochorismatase-like_sf"/>
</dbReference>
<dbReference type="InterPro" id="IPR000868">
    <property type="entry name" value="Isochorismatase-like_dom"/>
</dbReference>
<accession>A0A2G8JQU2</accession>
<evidence type="ECO:0000259" key="2">
    <source>
        <dbReference type="Pfam" id="PF00857"/>
    </source>
</evidence>
<dbReference type="Pfam" id="PF00857">
    <property type="entry name" value="Isochorismatase"/>
    <property type="match status" value="1"/>
</dbReference>
<dbReference type="STRING" id="307972.A0A2G8JQU2"/>
<dbReference type="FunFam" id="3.40.50.850:FF:000001">
    <property type="entry name" value="Isochorismatase domain-containing protein 1"/>
    <property type="match status" value="1"/>
</dbReference>
<proteinExistence type="inferred from homology"/>
<dbReference type="EMBL" id="MRZV01001399">
    <property type="protein sequence ID" value="PIK38141.1"/>
    <property type="molecule type" value="Genomic_DNA"/>
</dbReference>
<dbReference type="CDD" id="cd01012">
    <property type="entry name" value="YcaC_related"/>
    <property type="match status" value="1"/>
</dbReference>
<dbReference type="SUPFAM" id="SSF52499">
    <property type="entry name" value="Isochorismatase-like hydrolases"/>
    <property type="match status" value="1"/>
</dbReference>
<dbReference type="InterPro" id="IPR050993">
    <property type="entry name" value="Isochorismatase_domain"/>
</dbReference>
<dbReference type="OrthoDB" id="269496at2759"/>
<keyword evidence="4" id="KW-1185">Reference proteome</keyword>
<dbReference type="Gene3D" id="3.40.50.850">
    <property type="entry name" value="Isochorismatase-like"/>
    <property type="match status" value="1"/>
</dbReference>
<dbReference type="PANTHER" id="PTHR14119">
    <property type="entry name" value="HYDROLASE"/>
    <property type="match status" value="1"/>
</dbReference>
<gene>
    <name evidence="3" type="ORF">BSL78_25026</name>
</gene>
<evidence type="ECO:0000256" key="1">
    <source>
        <dbReference type="ARBA" id="ARBA00006336"/>
    </source>
</evidence>
<feature type="domain" description="Isochorismatase-like" evidence="2">
    <location>
        <begin position="15"/>
        <end position="163"/>
    </location>
</feature>